<dbReference type="PIRSF" id="PIRSF037081">
    <property type="entry name" value="P-loop_All4644_prd"/>
    <property type="match status" value="1"/>
</dbReference>
<sequence length="177" mass="18824">MRPTLYATIGPAGAGKTTWRHQHAPPGATVISLDERRSALSPCGCSADPSVNAAAVADGTADTRAVLAAGGTVVWDVTNYLPRFRAHLLDLAAEFDAATVGLVVLPPLLTVLARNGGRDGRICAVCGMARRVPDPVVWAMHAAITDALPGLHREGWHTLHFLSLPPYLHRRHHGRTP</sequence>
<reference evidence="1" key="2">
    <citation type="submission" date="2016-10" db="EMBL/GenBank/DDBJ databases">
        <authorList>
            <person name="de Groot N.N."/>
        </authorList>
    </citation>
    <scope>NUCLEOTIDE SEQUENCE [LARGE SCALE GENOMIC DNA]</scope>
    <source>
        <strain evidence="1">DSM 44544</strain>
    </source>
</reference>
<evidence type="ECO:0000313" key="3">
    <source>
        <dbReference type="Proteomes" id="UP000199622"/>
    </source>
</evidence>
<proteinExistence type="predicted"/>
<keyword evidence="1" id="KW-0418">Kinase</keyword>
<dbReference type="RefSeq" id="WP_091305732.1">
    <property type="nucleotide sequence ID" value="NZ_FNSO01000003.1"/>
</dbReference>
<accession>A0A1H4JRR2</accession>
<dbReference type="GO" id="GO:0016301">
    <property type="term" value="F:kinase activity"/>
    <property type="evidence" value="ECO:0007669"/>
    <property type="project" value="UniProtKB-KW"/>
</dbReference>
<evidence type="ECO:0000313" key="2">
    <source>
        <dbReference type="EMBL" id="SEB49201.1"/>
    </source>
</evidence>
<dbReference type="EMBL" id="FNSO01000003">
    <property type="protein sequence ID" value="SEB49201.1"/>
    <property type="molecule type" value="Genomic_DNA"/>
</dbReference>
<dbReference type="Gene3D" id="3.40.50.300">
    <property type="entry name" value="P-loop containing nucleotide triphosphate hydrolases"/>
    <property type="match status" value="1"/>
</dbReference>
<dbReference type="STRING" id="208445.SAMN04489727_2123"/>
<evidence type="ECO:0000313" key="1">
    <source>
        <dbReference type="EMBL" id="SEB48666.1"/>
    </source>
</evidence>
<dbReference type="SUPFAM" id="SSF52540">
    <property type="entry name" value="P-loop containing nucleoside triphosphate hydrolases"/>
    <property type="match status" value="1"/>
</dbReference>
<organism evidence="1 3">
    <name type="scientific">Amycolatopsis tolypomycina</name>
    <dbReference type="NCBI Taxonomy" id="208445"/>
    <lineage>
        <taxon>Bacteria</taxon>
        <taxon>Bacillati</taxon>
        <taxon>Actinomycetota</taxon>
        <taxon>Actinomycetes</taxon>
        <taxon>Pseudonocardiales</taxon>
        <taxon>Pseudonocardiaceae</taxon>
        <taxon>Amycolatopsis</taxon>
    </lineage>
</organism>
<dbReference type="EMBL" id="FNSO01000003">
    <property type="protein sequence ID" value="SEB48666.1"/>
    <property type="molecule type" value="Genomic_DNA"/>
</dbReference>
<protein>
    <submittedName>
        <fullName evidence="1">Predicted kinase</fullName>
    </submittedName>
</protein>
<dbReference type="InterPro" id="IPR027417">
    <property type="entry name" value="P-loop_NTPase"/>
</dbReference>
<dbReference type="InterPro" id="IPR017101">
    <property type="entry name" value="P-loop_ATP/GTP-bd_All4644_prd"/>
</dbReference>
<dbReference type="Pfam" id="PF13671">
    <property type="entry name" value="AAA_33"/>
    <property type="match status" value="1"/>
</dbReference>
<keyword evidence="3" id="KW-1185">Reference proteome</keyword>
<keyword evidence="1" id="KW-0808">Transferase</keyword>
<dbReference type="OrthoDB" id="255834at2"/>
<dbReference type="AlphaFoldDB" id="A0A1H4JRR2"/>
<reference evidence="3" key="1">
    <citation type="submission" date="2016-10" db="EMBL/GenBank/DDBJ databases">
        <authorList>
            <person name="Varghese N."/>
            <person name="Submissions S."/>
        </authorList>
    </citation>
    <scope>NUCLEOTIDE SEQUENCE [LARGE SCALE GENOMIC DNA]</scope>
    <source>
        <strain evidence="3">DSM 44544</strain>
    </source>
</reference>
<gene>
    <name evidence="1" type="ORF">SAMN04489727_2123</name>
    <name evidence="2" type="ORF">SAMN04489727_2160</name>
</gene>
<name>A0A1H4JRR2_9PSEU</name>
<dbReference type="Proteomes" id="UP000199622">
    <property type="component" value="Unassembled WGS sequence"/>
</dbReference>